<proteinExistence type="predicted"/>
<name>R3HYX7_ENTFL</name>
<dbReference type="RefSeq" id="WP_010829014.1">
    <property type="nucleotide sequence ID" value="NZ_KB944866.1"/>
</dbReference>
<dbReference type="PATRIC" id="fig|1169311.3.peg.2427"/>
<sequence>MNYYEVNDPYYAVIAAKDDVQCFTIFTEGVAEIEDKEEFFATLTQLDVFEAIKRLANSLSEEHGRKTGVKQAFHQVEQVNEEGGLLVIDRKLQ</sequence>
<protein>
    <submittedName>
        <fullName evidence="1">Uncharacterized protein</fullName>
    </submittedName>
</protein>
<evidence type="ECO:0000313" key="2">
    <source>
        <dbReference type="Proteomes" id="UP000013638"/>
    </source>
</evidence>
<dbReference type="HOGENOM" id="CLU_184345_0_0_9"/>
<accession>R3HYX7</accession>
<gene>
    <name evidence="1" type="ORF">WOU_02463</name>
</gene>
<dbReference type="EMBL" id="ASDZ01000030">
    <property type="protein sequence ID" value="EOK10663.1"/>
    <property type="molecule type" value="Genomic_DNA"/>
</dbReference>
<organism evidence="1 2">
    <name type="scientific">Enterococcus faecalis ATCC 6055</name>
    <dbReference type="NCBI Taxonomy" id="1169311"/>
    <lineage>
        <taxon>Bacteria</taxon>
        <taxon>Bacillati</taxon>
        <taxon>Bacillota</taxon>
        <taxon>Bacilli</taxon>
        <taxon>Lactobacillales</taxon>
        <taxon>Enterococcaceae</taxon>
        <taxon>Enterococcus</taxon>
    </lineage>
</organism>
<dbReference type="Proteomes" id="UP000013638">
    <property type="component" value="Unassembled WGS sequence"/>
</dbReference>
<reference evidence="1 2" key="1">
    <citation type="submission" date="2013-02" db="EMBL/GenBank/DDBJ databases">
        <title>The Genome Sequence of Enterococcus faecalis ATCC_6055.</title>
        <authorList>
            <consortium name="The Broad Institute Genome Sequencing Platform"/>
            <consortium name="The Broad Institute Genome Sequencing Center for Infectious Disease"/>
            <person name="Earl A.M."/>
            <person name="Gilmore M.S."/>
            <person name="Lebreton F."/>
            <person name="Walker B."/>
            <person name="Young S.K."/>
            <person name="Zeng Q."/>
            <person name="Gargeya S."/>
            <person name="Fitzgerald M."/>
            <person name="Haas B."/>
            <person name="Abouelleil A."/>
            <person name="Alvarado L."/>
            <person name="Arachchi H.M."/>
            <person name="Berlin A.M."/>
            <person name="Chapman S.B."/>
            <person name="Dewar J."/>
            <person name="Goldberg J."/>
            <person name="Griggs A."/>
            <person name="Gujja S."/>
            <person name="Hansen M."/>
            <person name="Howarth C."/>
            <person name="Imamovic A."/>
            <person name="Larimer J."/>
            <person name="McCowan C."/>
            <person name="Murphy C."/>
            <person name="Neiman D."/>
            <person name="Pearson M."/>
            <person name="Priest M."/>
            <person name="Roberts A."/>
            <person name="Saif S."/>
            <person name="Shea T."/>
            <person name="Sisk P."/>
            <person name="Sykes S."/>
            <person name="Wortman J."/>
            <person name="Nusbaum C."/>
            <person name="Birren B."/>
        </authorList>
    </citation>
    <scope>NUCLEOTIDE SEQUENCE [LARGE SCALE GENOMIC DNA]</scope>
    <source>
        <strain evidence="1 2">ATCC 6055</strain>
    </source>
</reference>
<comment type="caution">
    <text evidence="1">The sequence shown here is derived from an EMBL/GenBank/DDBJ whole genome shotgun (WGS) entry which is preliminary data.</text>
</comment>
<dbReference type="AlphaFoldDB" id="R3HYX7"/>
<evidence type="ECO:0000313" key="1">
    <source>
        <dbReference type="EMBL" id="EOK10663.1"/>
    </source>
</evidence>